<dbReference type="InterPro" id="IPR050238">
    <property type="entry name" value="DNA_Rep/Repair_Clamp_Loader"/>
</dbReference>
<reference evidence="2" key="1">
    <citation type="submission" date="2017-02" db="EMBL/GenBank/DDBJ databases">
        <authorList>
            <person name="Regsiter A."/>
            <person name="William W."/>
        </authorList>
    </citation>
    <scope>NUCLEOTIDE SEQUENCE</scope>
    <source>
        <strain evidence="2">BdmA 4</strain>
    </source>
</reference>
<feature type="coiled-coil region" evidence="1">
    <location>
        <begin position="129"/>
        <end position="156"/>
    </location>
</feature>
<dbReference type="EMBL" id="FWDO01000005">
    <property type="protein sequence ID" value="SLM19458.1"/>
    <property type="molecule type" value="Genomic_DNA"/>
</dbReference>
<name>A0A3P3XT68_9SPIR</name>
<dbReference type="PANTHER" id="PTHR11669">
    <property type="entry name" value="REPLICATION FACTOR C / DNA POLYMERASE III GAMMA-TAU SUBUNIT"/>
    <property type="match status" value="1"/>
</dbReference>
<proteinExistence type="predicted"/>
<dbReference type="Gene3D" id="3.40.50.300">
    <property type="entry name" value="P-loop containing nucleotide triphosphate hydrolases"/>
    <property type="match status" value="1"/>
</dbReference>
<dbReference type="Pfam" id="PF13177">
    <property type="entry name" value="DNA_pol3_delta2"/>
    <property type="match status" value="1"/>
</dbReference>
<dbReference type="InterPro" id="IPR027417">
    <property type="entry name" value="P-loop_NTPase"/>
</dbReference>
<gene>
    <name evidence="2" type="ORF">SPIRO4BDMA_50973</name>
</gene>
<protein>
    <recommendedName>
        <fullName evidence="3">DNA polymerase III</fullName>
    </recommendedName>
</protein>
<evidence type="ECO:0000313" key="2">
    <source>
        <dbReference type="EMBL" id="SLM19458.1"/>
    </source>
</evidence>
<evidence type="ECO:0008006" key="3">
    <source>
        <dbReference type="Google" id="ProtNLM"/>
    </source>
</evidence>
<dbReference type="PANTHER" id="PTHR11669:SF8">
    <property type="entry name" value="DNA POLYMERASE III SUBUNIT DELTA"/>
    <property type="match status" value="1"/>
</dbReference>
<dbReference type="SUPFAM" id="SSF52540">
    <property type="entry name" value="P-loop containing nucleoside triphosphate hydrolases"/>
    <property type="match status" value="1"/>
</dbReference>
<accession>A0A3P3XT68</accession>
<sequence>MFENLLFQDRAKEQLTSMIAGEKVPPALLFTGPEGSGKLTAALECARVLSCEKEGLWNCECGQCNRHRSLSHPDLLLFGPRNLPQEPSVTAEYFMHSPNLTSYYAFVRSIRKLLKHFDPVLWAGEEARLSKAIASIESLEEQLQEIQTLVSRSKIQTLDTIVNRVVETASSLEAFFPDGIPIFMVRNMAAWAVIAPVGKRKTVILQNADTANESTRNAMLKILEEPPETVRFILTSSRRAAVIATILSRSRLISFEPRTSAQAQHIVSRLFRSQEKVENISEFFHKNSPFPPDKAEDEASLFVGALLDRAMGKDAAMTGDRASNLARRARDQKGSALEVLRAVAEQTGSFGSKNTKFSNSFFVFMRAVAQQLASIAADPTSSVALIMYVDRLTSKLREMGVQYRSFNRSPELLLEAFVDMFGEYHESSV</sequence>
<evidence type="ECO:0000256" key="1">
    <source>
        <dbReference type="SAM" id="Coils"/>
    </source>
</evidence>
<dbReference type="AlphaFoldDB" id="A0A3P3XT68"/>
<organism evidence="2">
    <name type="scientific">uncultured spirochete</name>
    <dbReference type="NCBI Taxonomy" id="156406"/>
    <lineage>
        <taxon>Bacteria</taxon>
        <taxon>Pseudomonadati</taxon>
        <taxon>Spirochaetota</taxon>
        <taxon>Spirochaetia</taxon>
        <taxon>Spirochaetales</taxon>
        <taxon>environmental samples</taxon>
    </lineage>
</organism>
<keyword evidence="1" id="KW-0175">Coiled coil</keyword>
<dbReference type="GO" id="GO:0006261">
    <property type="term" value="P:DNA-templated DNA replication"/>
    <property type="evidence" value="ECO:0007669"/>
    <property type="project" value="TreeGrafter"/>
</dbReference>